<comment type="caution">
    <text evidence="1">The sequence shown here is derived from an EMBL/GenBank/DDBJ whole genome shotgun (WGS) entry which is preliminary data.</text>
</comment>
<evidence type="ECO:0000313" key="2">
    <source>
        <dbReference type="Proteomes" id="UP000599074"/>
    </source>
</evidence>
<proteinExistence type="predicted"/>
<dbReference type="Proteomes" id="UP000599074">
    <property type="component" value="Unassembled WGS sequence"/>
</dbReference>
<evidence type="ECO:0008006" key="3">
    <source>
        <dbReference type="Google" id="ProtNLM"/>
    </source>
</evidence>
<protein>
    <recommendedName>
        <fullName evidence="3">STAS domain-containing protein</fullName>
    </recommendedName>
</protein>
<sequence length="121" mass="12745">MPSFDRRGLDFIDSAGIGALVTARSISAQVGVPRRLTAVSVVTARVLGVLGVDLMRGPPPARIGTAAPVDAAWPPSTVASTIRPRPMWKPAEAAAGRTRRCDICKILGAFIDDERSVNRPG</sequence>
<dbReference type="Gene3D" id="3.30.750.24">
    <property type="entry name" value="STAS domain"/>
    <property type="match status" value="1"/>
</dbReference>
<reference evidence="1" key="1">
    <citation type="submission" date="2021-01" db="EMBL/GenBank/DDBJ databases">
        <title>Whole genome shotgun sequence of Planosporangium mesophilum NBRC 109066.</title>
        <authorList>
            <person name="Komaki H."/>
            <person name="Tamura T."/>
        </authorList>
    </citation>
    <scope>NUCLEOTIDE SEQUENCE</scope>
    <source>
        <strain evidence="1">NBRC 109066</strain>
    </source>
</reference>
<gene>
    <name evidence="1" type="ORF">Pme01_21570</name>
</gene>
<organism evidence="1 2">
    <name type="scientific">Planosporangium mesophilum</name>
    <dbReference type="NCBI Taxonomy" id="689768"/>
    <lineage>
        <taxon>Bacteria</taxon>
        <taxon>Bacillati</taxon>
        <taxon>Actinomycetota</taxon>
        <taxon>Actinomycetes</taxon>
        <taxon>Micromonosporales</taxon>
        <taxon>Micromonosporaceae</taxon>
        <taxon>Planosporangium</taxon>
    </lineage>
</organism>
<accession>A0A8J3TJK1</accession>
<dbReference type="AlphaFoldDB" id="A0A8J3TJK1"/>
<dbReference type="SUPFAM" id="SSF52091">
    <property type="entry name" value="SpoIIaa-like"/>
    <property type="match status" value="1"/>
</dbReference>
<name>A0A8J3TJK1_9ACTN</name>
<dbReference type="EMBL" id="BOON01000018">
    <property type="protein sequence ID" value="GII22560.1"/>
    <property type="molecule type" value="Genomic_DNA"/>
</dbReference>
<evidence type="ECO:0000313" key="1">
    <source>
        <dbReference type="EMBL" id="GII22560.1"/>
    </source>
</evidence>
<keyword evidence="2" id="KW-1185">Reference proteome</keyword>
<dbReference type="InterPro" id="IPR036513">
    <property type="entry name" value="STAS_dom_sf"/>
</dbReference>
<dbReference type="RefSeq" id="WP_168114555.1">
    <property type="nucleotide sequence ID" value="NZ_BOON01000018.1"/>
</dbReference>